<dbReference type="PaxDb" id="4113-PGSC0003DMT400032885"/>
<keyword evidence="3" id="KW-1185">Reference proteome</keyword>
<dbReference type="Gramene" id="PGSC0003DMT400032885">
    <property type="protein sequence ID" value="PGSC0003DMT400032885"/>
    <property type="gene ID" value="PGSC0003DMG400012632"/>
</dbReference>
<organism evidence="2 3">
    <name type="scientific">Solanum tuberosum</name>
    <name type="common">Potato</name>
    <dbReference type="NCBI Taxonomy" id="4113"/>
    <lineage>
        <taxon>Eukaryota</taxon>
        <taxon>Viridiplantae</taxon>
        <taxon>Streptophyta</taxon>
        <taxon>Embryophyta</taxon>
        <taxon>Tracheophyta</taxon>
        <taxon>Spermatophyta</taxon>
        <taxon>Magnoliopsida</taxon>
        <taxon>eudicotyledons</taxon>
        <taxon>Gunneridae</taxon>
        <taxon>Pentapetalae</taxon>
        <taxon>asterids</taxon>
        <taxon>lamiids</taxon>
        <taxon>Solanales</taxon>
        <taxon>Solanaceae</taxon>
        <taxon>Solanoideae</taxon>
        <taxon>Solaneae</taxon>
        <taxon>Solanum</taxon>
    </lineage>
</organism>
<evidence type="ECO:0000313" key="2">
    <source>
        <dbReference type="EnsemblPlants" id="PGSC0003DMT400032885"/>
    </source>
</evidence>
<feature type="region of interest" description="Disordered" evidence="1">
    <location>
        <begin position="1"/>
        <end position="51"/>
    </location>
</feature>
<name>M1AY93_SOLTU</name>
<dbReference type="Proteomes" id="UP000011115">
    <property type="component" value="Unassembled WGS sequence"/>
</dbReference>
<accession>M1AY93</accession>
<reference evidence="3" key="1">
    <citation type="journal article" date="2011" name="Nature">
        <title>Genome sequence and analysis of the tuber crop potato.</title>
        <authorList>
            <consortium name="The Potato Genome Sequencing Consortium"/>
        </authorList>
    </citation>
    <scope>NUCLEOTIDE SEQUENCE [LARGE SCALE GENOMIC DNA]</scope>
    <source>
        <strain evidence="3">cv. DM1-3 516 R44</strain>
    </source>
</reference>
<evidence type="ECO:0000256" key="1">
    <source>
        <dbReference type="SAM" id="MobiDB-lite"/>
    </source>
</evidence>
<sequence>MLAAAQCQTSSPKNQTAQNRGTDVRDDIPQDIPEIDRNHVPLWPDHETSTRKDHALVTASLHLGMIKIEKLRGNQDLAHTDLLSEISYPPRSMTSPSRRDDFTPTGSGVLPTPDQATSIGHVSSDPVNMDLSFLDQDDDTPIGELRISIPIADTKMKVSRE</sequence>
<proteinExistence type="predicted"/>
<feature type="compositionally biased region" description="Basic and acidic residues" evidence="1">
    <location>
        <begin position="22"/>
        <end position="51"/>
    </location>
</feature>
<dbReference type="AlphaFoldDB" id="M1AY93"/>
<reference evidence="2" key="2">
    <citation type="submission" date="2015-06" db="UniProtKB">
        <authorList>
            <consortium name="EnsemblPlants"/>
        </authorList>
    </citation>
    <scope>IDENTIFICATION</scope>
    <source>
        <strain evidence="2">DM1-3 516 R44</strain>
    </source>
</reference>
<feature type="region of interest" description="Disordered" evidence="1">
    <location>
        <begin position="87"/>
        <end position="114"/>
    </location>
</feature>
<dbReference type="InParanoid" id="M1AY93"/>
<dbReference type="EnsemblPlants" id="PGSC0003DMT400032885">
    <property type="protein sequence ID" value="PGSC0003DMT400032885"/>
    <property type="gene ID" value="PGSC0003DMG400012632"/>
</dbReference>
<evidence type="ECO:0000313" key="3">
    <source>
        <dbReference type="Proteomes" id="UP000011115"/>
    </source>
</evidence>
<dbReference type="HOGENOM" id="CLU_1646670_0_0_1"/>
<protein>
    <submittedName>
        <fullName evidence="2">Uncharacterized protein</fullName>
    </submittedName>
</protein>
<feature type="compositionally biased region" description="Polar residues" evidence="1">
    <location>
        <begin position="1"/>
        <end position="21"/>
    </location>
</feature>